<keyword evidence="1" id="KW-0378">Hydrolase</keyword>
<sequence length="258" mass="29097">MGKIAFFDIDGTLLNHNKKLPESTIKAVKELQKQGVYCAIATGRAPFMYEELRETLGINSYVSFNGQYVVFEGNPVYKNPLSKDDLEKLYMDAEENNHPMVFMNQDEMKASDREQMYIKESLASLHFEYPAIDAAFYNDSEIYQSLLFCEGDELKYYESKYDAFDFIRWHPYSCDVLPKGGSKAEGIKQLIDAAGLNIEDTYAFGDGLNDIEMIREVGTGVAMGNAVDETKAVSDHITADVDEDGLVKAIYDINLLSK</sequence>
<dbReference type="RefSeq" id="WP_283078538.1">
    <property type="nucleotide sequence ID" value="NZ_CP121671.1"/>
</dbReference>
<dbReference type="Gene3D" id="3.30.1240.10">
    <property type="match status" value="1"/>
</dbReference>
<dbReference type="Pfam" id="PF08282">
    <property type="entry name" value="Hydrolase_3"/>
    <property type="match status" value="1"/>
</dbReference>
<dbReference type="PROSITE" id="PS01228">
    <property type="entry name" value="COF_1"/>
    <property type="match status" value="1"/>
</dbReference>
<name>A0ABY8J261_9BACI</name>
<dbReference type="SFLD" id="SFLDG01144">
    <property type="entry name" value="C2.B.4:_PGP_Like"/>
    <property type="match status" value="1"/>
</dbReference>
<organism evidence="1 2">
    <name type="scientific">Halobacillus naozhouensis</name>
    <dbReference type="NCBI Taxonomy" id="554880"/>
    <lineage>
        <taxon>Bacteria</taxon>
        <taxon>Bacillati</taxon>
        <taxon>Bacillota</taxon>
        <taxon>Bacilli</taxon>
        <taxon>Bacillales</taxon>
        <taxon>Bacillaceae</taxon>
        <taxon>Halobacillus</taxon>
    </lineage>
</organism>
<dbReference type="SUPFAM" id="SSF56784">
    <property type="entry name" value="HAD-like"/>
    <property type="match status" value="1"/>
</dbReference>
<dbReference type="SFLD" id="SFLDS00003">
    <property type="entry name" value="Haloacid_Dehalogenase"/>
    <property type="match status" value="1"/>
</dbReference>
<keyword evidence="2" id="KW-1185">Reference proteome</keyword>
<dbReference type="CDD" id="cd07517">
    <property type="entry name" value="HAD_HPP"/>
    <property type="match status" value="1"/>
</dbReference>
<dbReference type="NCBIfam" id="TIGR01484">
    <property type="entry name" value="HAD-SF-IIB"/>
    <property type="match status" value="1"/>
</dbReference>
<evidence type="ECO:0000313" key="2">
    <source>
        <dbReference type="Proteomes" id="UP001221597"/>
    </source>
</evidence>
<dbReference type="Proteomes" id="UP001221597">
    <property type="component" value="Chromosome"/>
</dbReference>
<evidence type="ECO:0000313" key="1">
    <source>
        <dbReference type="EMBL" id="WFT76589.1"/>
    </source>
</evidence>
<dbReference type="EMBL" id="CP121671">
    <property type="protein sequence ID" value="WFT76589.1"/>
    <property type="molecule type" value="Genomic_DNA"/>
</dbReference>
<dbReference type="PANTHER" id="PTHR10000:SF25">
    <property type="entry name" value="PHOSPHATASE YKRA-RELATED"/>
    <property type="match status" value="1"/>
</dbReference>
<gene>
    <name evidence="1" type="ORF">P9989_09590</name>
</gene>
<dbReference type="Gene3D" id="3.40.50.1000">
    <property type="entry name" value="HAD superfamily/HAD-like"/>
    <property type="match status" value="1"/>
</dbReference>
<protein>
    <submittedName>
        <fullName evidence="1">Cof-type HAD-IIB family hydrolase</fullName>
    </submittedName>
</protein>
<proteinExistence type="predicted"/>
<dbReference type="InterPro" id="IPR036412">
    <property type="entry name" value="HAD-like_sf"/>
</dbReference>
<dbReference type="InterPro" id="IPR006379">
    <property type="entry name" value="HAD-SF_hydro_IIB"/>
</dbReference>
<dbReference type="PROSITE" id="PS01229">
    <property type="entry name" value="COF_2"/>
    <property type="match status" value="1"/>
</dbReference>
<dbReference type="InterPro" id="IPR023214">
    <property type="entry name" value="HAD_sf"/>
</dbReference>
<accession>A0ABY8J261</accession>
<dbReference type="SFLD" id="SFLDG01140">
    <property type="entry name" value="C2.B:_Phosphomannomutase_and_P"/>
    <property type="match status" value="1"/>
</dbReference>
<dbReference type="NCBIfam" id="TIGR00099">
    <property type="entry name" value="Cof-subfamily"/>
    <property type="match status" value="1"/>
</dbReference>
<dbReference type="InterPro" id="IPR000150">
    <property type="entry name" value="Cof"/>
</dbReference>
<dbReference type="PANTHER" id="PTHR10000">
    <property type="entry name" value="PHOSPHOSERINE PHOSPHATASE"/>
    <property type="match status" value="1"/>
</dbReference>
<dbReference type="GO" id="GO:0016787">
    <property type="term" value="F:hydrolase activity"/>
    <property type="evidence" value="ECO:0007669"/>
    <property type="project" value="UniProtKB-KW"/>
</dbReference>
<reference evidence="1 2" key="1">
    <citation type="submission" date="2023-04" db="EMBL/GenBank/DDBJ databases">
        <title>Genome sequence of Halobacillus naozhouensis KACC 21980.</title>
        <authorList>
            <person name="Kim S."/>
            <person name="Heo J."/>
            <person name="Kwon S.-W."/>
        </authorList>
    </citation>
    <scope>NUCLEOTIDE SEQUENCE [LARGE SCALE GENOMIC DNA]</scope>
    <source>
        <strain evidence="1 2">KCTC 13234</strain>
    </source>
</reference>